<keyword evidence="3 5" id="KW-1133">Transmembrane helix</keyword>
<comment type="subcellular location">
    <subcellularLocation>
        <location evidence="1">Membrane</location>
        <topology evidence="1">Multi-pass membrane protein</topology>
    </subcellularLocation>
</comment>
<dbReference type="InterPro" id="IPR059112">
    <property type="entry name" value="CysZ/EI24"/>
</dbReference>
<feature type="transmembrane region" description="Helical" evidence="5">
    <location>
        <begin position="63"/>
        <end position="86"/>
    </location>
</feature>
<feature type="transmembrane region" description="Helical" evidence="5">
    <location>
        <begin position="21"/>
        <end position="43"/>
    </location>
</feature>
<gene>
    <name evidence="6" type="ORF">SAMN05421720_102236</name>
</gene>
<dbReference type="AlphaFoldDB" id="A0A1G6Z355"/>
<evidence type="ECO:0000256" key="2">
    <source>
        <dbReference type="ARBA" id="ARBA00022692"/>
    </source>
</evidence>
<protein>
    <submittedName>
        <fullName evidence="6">Uncharacterized protein involved in cysteine biosynthesis</fullName>
    </submittedName>
</protein>
<reference evidence="6 7" key="1">
    <citation type="submission" date="2016-10" db="EMBL/GenBank/DDBJ databases">
        <authorList>
            <person name="de Groot N.N."/>
        </authorList>
    </citation>
    <scope>NUCLEOTIDE SEQUENCE [LARGE SCALE GENOMIC DNA]</scope>
    <source>
        <strain evidence="6 7">ATCC 700224</strain>
    </source>
</reference>
<feature type="transmembrane region" description="Helical" evidence="5">
    <location>
        <begin position="135"/>
        <end position="154"/>
    </location>
</feature>
<evidence type="ECO:0000256" key="4">
    <source>
        <dbReference type="ARBA" id="ARBA00023136"/>
    </source>
</evidence>
<evidence type="ECO:0000256" key="1">
    <source>
        <dbReference type="ARBA" id="ARBA00004141"/>
    </source>
</evidence>
<organism evidence="6 7">
    <name type="scientific">Rhodospira trueperi</name>
    <dbReference type="NCBI Taxonomy" id="69960"/>
    <lineage>
        <taxon>Bacteria</taxon>
        <taxon>Pseudomonadati</taxon>
        <taxon>Pseudomonadota</taxon>
        <taxon>Alphaproteobacteria</taxon>
        <taxon>Rhodospirillales</taxon>
        <taxon>Rhodospirillaceae</taxon>
        <taxon>Rhodospira</taxon>
    </lineage>
</organism>
<feature type="transmembrane region" description="Helical" evidence="5">
    <location>
        <begin position="182"/>
        <end position="211"/>
    </location>
</feature>
<feature type="transmembrane region" description="Helical" evidence="5">
    <location>
        <begin position="107"/>
        <end position="129"/>
    </location>
</feature>
<keyword evidence="7" id="KW-1185">Reference proteome</keyword>
<keyword evidence="4 5" id="KW-0472">Membrane</keyword>
<sequence>MIRAFVQAIEQLGDPRIRDSILLSLALTIATYVGLVAALWYGLGAIEVVDPPWLDTVIDVAGGMAALVVALIFFPAVVTIFVGLFLERIADAVERRHYPALPAAREIPVGESIVGAISFAAVSVGLNLLALPLYIFLPALNLGIYLALNGYLLGREYHELVAARRLDRSRLRRERRGHRTRLMLAGVAIAGLMLVPVANLLAPVVATAFMVHVVQALRGDPGTA</sequence>
<dbReference type="STRING" id="69960.SAMN05421720_102236"/>
<keyword evidence="2 5" id="KW-0812">Transmembrane</keyword>
<dbReference type="OrthoDB" id="5421146at2"/>
<dbReference type="EMBL" id="FNAP01000002">
    <property type="protein sequence ID" value="SDD97194.1"/>
    <property type="molecule type" value="Genomic_DNA"/>
</dbReference>
<name>A0A1G6Z355_9PROT</name>
<dbReference type="RefSeq" id="WP_092782774.1">
    <property type="nucleotide sequence ID" value="NZ_FNAP01000002.1"/>
</dbReference>
<dbReference type="Pfam" id="PF07264">
    <property type="entry name" value="EI24"/>
    <property type="match status" value="1"/>
</dbReference>
<evidence type="ECO:0000256" key="3">
    <source>
        <dbReference type="ARBA" id="ARBA00022989"/>
    </source>
</evidence>
<evidence type="ECO:0000313" key="6">
    <source>
        <dbReference type="EMBL" id="SDD97194.1"/>
    </source>
</evidence>
<accession>A0A1G6Z355</accession>
<evidence type="ECO:0000256" key="5">
    <source>
        <dbReference type="SAM" id="Phobius"/>
    </source>
</evidence>
<proteinExistence type="predicted"/>
<evidence type="ECO:0000313" key="7">
    <source>
        <dbReference type="Proteomes" id="UP000199412"/>
    </source>
</evidence>
<dbReference type="Proteomes" id="UP000199412">
    <property type="component" value="Unassembled WGS sequence"/>
</dbReference>